<evidence type="ECO:0000313" key="1">
    <source>
        <dbReference type="EMBL" id="KAK8986438.1"/>
    </source>
</evidence>
<organism evidence="1 2">
    <name type="scientific">Hibiscus sabdariffa</name>
    <name type="common">roselle</name>
    <dbReference type="NCBI Taxonomy" id="183260"/>
    <lineage>
        <taxon>Eukaryota</taxon>
        <taxon>Viridiplantae</taxon>
        <taxon>Streptophyta</taxon>
        <taxon>Embryophyta</taxon>
        <taxon>Tracheophyta</taxon>
        <taxon>Spermatophyta</taxon>
        <taxon>Magnoliopsida</taxon>
        <taxon>eudicotyledons</taxon>
        <taxon>Gunneridae</taxon>
        <taxon>Pentapetalae</taxon>
        <taxon>rosids</taxon>
        <taxon>malvids</taxon>
        <taxon>Malvales</taxon>
        <taxon>Malvaceae</taxon>
        <taxon>Malvoideae</taxon>
        <taxon>Hibiscus</taxon>
    </lineage>
</organism>
<dbReference type="Proteomes" id="UP001396334">
    <property type="component" value="Unassembled WGS sequence"/>
</dbReference>
<proteinExistence type="predicted"/>
<comment type="caution">
    <text evidence="1">The sequence shown here is derived from an EMBL/GenBank/DDBJ whole genome shotgun (WGS) entry which is preliminary data.</text>
</comment>
<keyword evidence="2" id="KW-1185">Reference proteome</keyword>
<dbReference type="EMBL" id="JBBPBN010000063">
    <property type="protein sequence ID" value="KAK8986438.1"/>
    <property type="molecule type" value="Genomic_DNA"/>
</dbReference>
<gene>
    <name evidence="1" type="ORF">V6N11_009997</name>
</gene>
<protein>
    <submittedName>
        <fullName evidence="1">Uncharacterized protein</fullName>
    </submittedName>
</protein>
<evidence type="ECO:0000313" key="2">
    <source>
        <dbReference type="Proteomes" id="UP001396334"/>
    </source>
</evidence>
<reference evidence="1 2" key="1">
    <citation type="journal article" date="2024" name="G3 (Bethesda)">
        <title>Genome assembly of Hibiscus sabdariffa L. provides insights into metabolisms of medicinal natural products.</title>
        <authorList>
            <person name="Kim T."/>
        </authorList>
    </citation>
    <scope>NUCLEOTIDE SEQUENCE [LARGE SCALE GENOMIC DNA]</scope>
    <source>
        <strain evidence="1">TK-2024</strain>
        <tissue evidence="1">Old leaves</tissue>
    </source>
</reference>
<accession>A0ABR2PDB4</accession>
<sequence length="251" mass="27520">MACSGDNHIGFGEDINVVSMGKPSHDFACTQDADVARFVGELELVGGRNEAISAKTTYSLSSSRVSVSPKQKLCSWADVVRKKVLVSAQQEISEKLRADDKALGYGRLESRISGEGPDEVMDDLVGLNKLNKENGGLESKEITCNSHKEATKIVCNPNRAVVEEDQVVGGESFERFELPEFQVSPKKSKRKERKFGSLFALQDKDHLGDNGVSVLGNEVSILEVEGYKNISVVRKTFTEKRVVMAMFSGNE</sequence>
<name>A0ABR2PDB4_9ROSI</name>